<evidence type="ECO:0000313" key="11">
    <source>
        <dbReference type="EMBL" id="RCK66645.1"/>
    </source>
</evidence>
<feature type="transmembrane region" description="Helical" evidence="8">
    <location>
        <begin position="266"/>
        <end position="292"/>
    </location>
</feature>
<dbReference type="PANTHER" id="PTHR21229:SF1">
    <property type="entry name" value="GH17801P"/>
    <property type="match status" value="1"/>
</dbReference>
<feature type="compositionally biased region" description="Basic and acidic residues" evidence="7">
    <location>
        <begin position="508"/>
        <end position="522"/>
    </location>
</feature>
<protein>
    <submittedName>
        <fullName evidence="11">Membrane protein PTM1</fullName>
    </submittedName>
</protein>
<evidence type="ECO:0000256" key="7">
    <source>
        <dbReference type="SAM" id="MobiDB-lite"/>
    </source>
</evidence>
<evidence type="ECO:0000256" key="4">
    <source>
        <dbReference type="ARBA" id="ARBA00022729"/>
    </source>
</evidence>
<dbReference type="InterPro" id="IPR009637">
    <property type="entry name" value="GPR107/GPR108-like"/>
</dbReference>
<reference evidence="11 12" key="1">
    <citation type="submission" date="2018-06" db="EMBL/GenBank/DDBJ databases">
        <title>Whole genome sequencing of Candida tropicalis (genome annotated by CSBL at Korea University).</title>
        <authorList>
            <person name="Ahn J."/>
        </authorList>
    </citation>
    <scope>NUCLEOTIDE SEQUENCE [LARGE SCALE GENOMIC DNA]</scope>
    <source>
        <strain evidence="11 12">ATCC 20962</strain>
    </source>
</reference>
<comment type="similarity">
    <text evidence="2">Belongs to the LU7TM family.</text>
</comment>
<evidence type="ECO:0000313" key="12">
    <source>
        <dbReference type="Proteomes" id="UP000253472"/>
    </source>
</evidence>
<dbReference type="OrthoDB" id="19932at2759"/>
<name>A0A367YL94_9ASCO</name>
<feature type="domain" description="PTM1-like N-terminal" evidence="10">
    <location>
        <begin position="31"/>
        <end position="178"/>
    </location>
</feature>
<evidence type="ECO:0000256" key="2">
    <source>
        <dbReference type="ARBA" id="ARBA00007883"/>
    </source>
</evidence>
<feature type="region of interest" description="Disordered" evidence="7">
    <location>
        <begin position="469"/>
        <end position="491"/>
    </location>
</feature>
<feature type="transmembrane region" description="Helical" evidence="8">
    <location>
        <begin position="344"/>
        <end position="369"/>
    </location>
</feature>
<feature type="compositionally biased region" description="Basic and acidic residues" evidence="7">
    <location>
        <begin position="577"/>
        <end position="590"/>
    </location>
</feature>
<keyword evidence="6 8" id="KW-0472">Membrane</keyword>
<feature type="compositionally biased region" description="Acidic residues" evidence="7">
    <location>
        <begin position="561"/>
        <end position="573"/>
    </location>
</feature>
<dbReference type="InterPro" id="IPR053938">
    <property type="entry name" value="PTM1-like_N"/>
</dbReference>
<comment type="caution">
    <text evidence="11">The sequence shown here is derived from an EMBL/GenBank/DDBJ whole genome shotgun (WGS) entry which is preliminary data.</text>
</comment>
<feature type="transmembrane region" description="Helical" evidence="8">
    <location>
        <begin position="225"/>
        <end position="246"/>
    </location>
</feature>
<organism evidence="11 12">
    <name type="scientific">Candida viswanathii</name>
    <dbReference type="NCBI Taxonomy" id="5486"/>
    <lineage>
        <taxon>Eukaryota</taxon>
        <taxon>Fungi</taxon>
        <taxon>Dikarya</taxon>
        <taxon>Ascomycota</taxon>
        <taxon>Saccharomycotina</taxon>
        <taxon>Pichiomycetes</taxon>
        <taxon>Debaryomycetaceae</taxon>
        <taxon>Candida/Lodderomyces clade</taxon>
        <taxon>Candida</taxon>
    </lineage>
</organism>
<dbReference type="Pfam" id="PF21902">
    <property type="entry name" value="PTM1-like_N"/>
    <property type="match status" value="1"/>
</dbReference>
<comment type="subcellular location">
    <subcellularLocation>
        <location evidence="1">Membrane</location>
        <topology evidence="1">Multi-pass membrane protein</topology>
    </subcellularLocation>
</comment>
<proteinExistence type="inferred from homology"/>
<keyword evidence="5 8" id="KW-1133">Transmembrane helix</keyword>
<evidence type="ECO:0000256" key="8">
    <source>
        <dbReference type="SAM" id="Phobius"/>
    </source>
</evidence>
<dbReference type="GO" id="GO:0016020">
    <property type="term" value="C:membrane"/>
    <property type="evidence" value="ECO:0007669"/>
    <property type="project" value="UniProtKB-SubCell"/>
</dbReference>
<keyword evidence="4" id="KW-0732">Signal</keyword>
<dbReference type="GO" id="GO:0005794">
    <property type="term" value="C:Golgi apparatus"/>
    <property type="evidence" value="ECO:0007669"/>
    <property type="project" value="TreeGrafter"/>
</dbReference>
<dbReference type="Pfam" id="PF06814">
    <property type="entry name" value="GOST_TM"/>
    <property type="match status" value="1"/>
</dbReference>
<dbReference type="GO" id="GO:0005829">
    <property type="term" value="C:cytosol"/>
    <property type="evidence" value="ECO:0007669"/>
    <property type="project" value="GOC"/>
</dbReference>
<evidence type="ECO:0000256" key="6">
    <source>
        <dbReference type="ARBA" id="ARBA00023136"/>
    </source>
</evidence>
<feature type="domain" description="GOST seven transmembrane" evidence="9">
    <location>
        <begin position="189"/>
        <end position="458"/>
    </location>
</feature>
<evidence type="ECO:0000259" key="9">
    <source>
        <dbReference type="Pfam" id="PF06814"/>
    </source>
</evidence>
<evidence type="ECO:0000259" key="10">
    <source>
        <dbReference type="Pfam" id="PF21902"/>
    </source>
</evidence>
<evidence type="ECO:0000256" key="3">
    <source>
        <dbReference type="ARBA" id="ARBA00022692"/>
    </source>
</evidence>
<keyword evidence="3 8" id="KW-0812">Transmembrane</keyword>
<dbReference type="EMBL" id="QLNQ01000001">
    <property type="protein sequence ID" value="RCK66645.1"/>
    <property type="molecule type" value="Genomic_DNA"/>
</dbReference>
<accession>A0A367YL94</accession>
<sequence length="590" mass="66662">MQFVGIIAPILVYFTAGVIANLAKFDDDRLSQVCSGMYSKHDWGGSIKPHIGLSLTKFRDNKYNPKDKDQQVDDDISVSYIIFEYKDLVNIGADLGDGRYKFICDDYAINDLKVCDEAHKGKFIVNKNVTNTTILTSQLTHLGPADINYPINVTGYYCVSTFTQFEDTKYKGEANFQNSFGQLSASEIPKLPAYGILTLCYAIALALFGFQFFKKRKQNQILPLQRYLLAMLGFLTFDTLVVWSYYDLVNRIKSPGEVFARFYMVFLSLLNAAKITFSFFLLLCIALGYGVVKLKLDKQVMFGCKILAVCNFIASFVYLFFNYFDGSSNSLVTTDGIETAASGSFLGLLPIIPIAILLSTYYVLILASIRKTTENLHKQRQIIKLNLYQNLFRIIFAAVILTFFGLSLSSFVYLSMSSTEMFEQHWKGSFFIYDFWPSVVFYFVFMAIAWLWRPTETSYMLAISQQLSGGDDVTEDDPENPGGGYQGGGHEFELDDLSLMSHSDDEENAQRNVERDSFELPHDQQQPPPTSKKDTAQPPNYDDLSIHEPPAGQSSNTLFELGEDEDDEDDEGNGSDHGGDNRLKDDRHKE</sequence>
<feature type="transmembrane region" description="Helical" evidence="8">
    <location>
        <begin position="304"/>
        <end position="324"/>
    </location>
</feature>
<dbReference type="GO" id="GO:0042147">
    <property type="term" value="P:retrograde transport, endosome to Golgi"/>
    <property type="evidence" value="ECO:0007669"/>
    <property type="project" value="TreeGrafter"/>
</dbReference>
<dbReference type="Proteomes" id="UP000253472">
    <property type="component" value="Unassembled WGS sequence"/>
</dbReference>
<dbReference type="InterPro" id="IPR053937">
    <property type="entry name" value="GOST_TM"/>
</dbReference>
<keyword evidence="12" id="KW-1185">Reference proteome</keyword>
<feature type="transmembrane region" description="Helical" evidence="8">
    <location>
        <begin position="390"/>
        <end position="415"/>
    </location>
</feature>
<gene>
    <name evidence="11" type="primary">PTM1_0</name>
    <name evidence="11" type="ORF">Cantr_03358</name>
</gene>
<feature type="transmembrane region" description="Helical" evidence="8">
    <location>
        <begin position="435"/>
        <end position="452"/>
    </location>
</feature>
<dbReference type="AlphaFoldDB" id="A0A367YL94"/>
<dbReference type="PANTHER" id="PTHR21229">
    <property type="entry name" value="LUNG SEVEN TRANSMEMBRANE RECEPTOR"/>
    <property type="match status" value="1"/>
</dbReference>
<evidence type="ECO:0000256" key="1">
    <source>
        <dbReference type="ARBA" id="ARBA00004141"/>
    </source>
</evidence>
<feature type="transmembrane region" description="Helical" evidence="8">
    <location>
        <begin position="191"/>
        <end position="213"/>
    </location>
</feature>
<feature type="region of interest" description="Disordered" evidence="7">
    <location>
        <begin position="503"/>
        <end position="590"/>
    </location>
</feature>
<dbReference type="STRING" id="5486.A0A367YL94"/>
<evidence type="ECO:0000256" key="5">
    <source>
        <dbReference type="ARBA" id="ARBA00022989"/>
    </source>
</evidence>